<sequence>MRVVLASVVATSFAACGGGGGGGGGGGSAPVIYYPYETVYGDVCQTQEASPGCTFLKSTGERIKVTDDPDYNRGGYGSDDLWYVKFDSNGKAAVYNDLGVFQYYANVSEFAGYVGGNTIGVGTTGFYWEDISSGTYWLGKNGVLYNANSGESNYGQAINDKTSSSASDTNFAALNSDANKELVKMASDRLMKEYGFKQDKAVAVASALNSWAVAAAERGTTSEKDMDKTFKAVFGVQFSDALAAAKDLSFGDNSGMQDLTNRSAAALGLKPHQAQKFMKGMYKKALANWGYDESSFNW</sequence>
<evidence type="ECO:0000313" key="1">
    <source>
        <dbReference type="EMBL" id="AFY02057.1"/>
    </source>
</evidence>
<dbReference type="KEGG" id="bbat:Bdt_2374"/>
<accession>K7ZG16</accession>
<dbReference type="PATRIC" id="fig|1069642.3.peg.2348"/>
<dbReference type="EMBL" id="CP002930">
    <property type="protein sequence ID" value="AFY02057.1"/>
    <property type="molecule type" value="Genomic_DNA"/>
</dbReference>
<dbReference type="PROSITE" id="PS51257">
    <property type="entry name" value="PROKAR_LIPOPROTEIN"/>
    <property type="match status" value="1"/>
</dbReference>
<dbReference type="HOGENOM" id="CLU_932738_0_0_7"/>
<protein>
    <recommendedName>
        <fullName evidence="3">Lipoprotein</fullName>
    </recommendedName>
</protein>
<name>K7ZG16_BDEBC</name>
<organism evidence="1 2">
    <name type="scientific">Bdellovibrio bacteriovorus str. Tiberius</name>
    <dbReference type="NCBI Taxonomy" id="1069642"/>
    <lineage>
        <taxon>Bacteria</taxon>
        <taxon>Pseudomonadati</taxon>
        <taxon>Bdellovibrionota</taxon>
        <taxon>Bdellovibrionia</taxon>
        <taxon>Bdellovibrionales</taxon>
        <taxon>Pseudobdellovibrionaceae</taxon>
        <taxon>Bdellovibrio</taxon>
    </lineage>
</organism>
<proteinExistence type="predicted"/>
<dbReference type="Proteomes" id="UP000010074">
    <property type="component" value="Chromosome"/>
</dbReference>
<evidence type="ECO:0008006" key="3">
    <source>
        <dbReference type="Google" id="ProtNLM"/>
    </source>
</evidence>
<reference evidence="1 2" key="1">
    <citation type="journal article" date="2012" name="BMC Genomics">
        <title>Genome analysis of a simultaneously predatory and prey-independent, novel Bdellovibrio bacteriovorus from the River Tiber, supports in silico predictions of both ancient and recent lateral gene transfer from diverse bacteria.</title>
        <authorList>
            <person name="Hobley L."/>
            <person name="Lerner T.R."/>
            <person name="Williams L.E."/>
            <person name="Lambert C."/>
            <person name="Till R."/>
            <person name="Milner D.S."/>
            <person name="Basford S.M."/>
            <person name="Capeness M.J."/>
            <person name="Fenton A.K."/>
            <person name="Atterbury R.J."/>
            <person name="Harris M.A."/>
            <person name="Sockett R.E."/>
        </authorList>
    </citation>
    <scope>NUCLEOTIDE SEQUENCE [LARGE SCALE GENOMIC DNA]</scope>
    <source>
        <strain evidence="1 2">Tiberius</strain>
    </source>
</reference>
<evidence type="ECO:0000313" key="2">
    <source>
        <dbReference type="Proteomes" id="UP000010074"/>
    </source>
</evidence>
<dbReference type="STRING" id="1069642.Bdt_2374"/>
<gene>
    <name evidence="1" type="ORF">Bdt_2374</name>
</gene>
<dbReference type="AlphaFoldDB" id="K7ZG16"/>